<dbReference type="NCBIfam" id="NF004282">
    <property type="entry name" value="PRK05691.1"/>
    <property type="match status" value="6"/>
</dbReference>
<comment type="caution">
    <text evidence="6">The sequence shown here is derived from an EMBL/GenBank/DDBJ whole genome shotgun (WGS) entry which is preliminary data.</text>
</comment>
<dbReference type="PANTHER" id="PTHR45527">
    <property type="entry name" value="NONRIBOSOMAL PEPTIDE SYNTHETASE"/>
    <property type="match status" value="1"/>
</dbReference>
<keyword evidence="2" id="KW-0596">Phosphopantetheine</keyword>
<dbReference type="Pfam" id="PF00668">
    <property type="entry name" value="Condensation"/>
    <property type="match status" value="9"/>
</dbReference>
<dbReference type="CDD" id="cd12117">
    <property type="entry name" value="A_NRPS_Srf_like"/>
    <property type="match status" value="1"/>
</dbReference>
<dbReference type="NCBIfam" id="NF003417">
    <property type="entry name" value="PRK04813.1"/>
    <property type="match status" value="4"/>
</dbReference>
<dbReference type="InterPro" id="IPR001242">
    <property type="entry name" value="Condensation_dom"/>
</dbReference>
<sequence>MLEFLKLIYRANNLGVFLWVEEGKLKSKFPKSFKDKDLLDQLSQNKASIITLLESNQIDSSEIKLPRIYHTPILDKTPLSFAQERLWFIEQYEQGTNAYHIPLLFELGAETDKEKLKLAMRQVIQRHEVLRSVFKQTEDGHTQYIIADHLIIHEYHHQDFAIDAQIEKDINLPFQLLVEPPIRVCFYQEENRHILLINVHHIVFDGWSEDVLLKEINAFYNDEKLADVTVQYKDFAIWQKEYLQDDILEKQVNYWRDKLQGYEALSLPTDKVRPKQIDYSGADVLFTIEETLSNKLRDLSKEQGGTMYATLLSGFYILLSKYTAQTDVVIGTPIANRQYTEIQDLIGFFVNSLALRENIAPEKNVKELISQVQDNLIEVQRHQDIPFERIVDILKVEQDTSRHPIFQVMFGVQSFGAEKENRLFKPLALNDAYAIAKLDMSCFMDDSKKEIQGTFNYATALYEQSTIERMVNHYLLILEQMVDDKSQQLKNINLLTRAEHKKIVIDWNRTDVWYPSEKTIYQLFEAQVLKTPDKLAAVFEQETLTYAELNAKANQLARYLRTQTTVTPDTLIALCLDRSLDMIIGILGVQKAGGAYVPIDPEYPSDRINYILEDTRSAIVLTQSHLVEVLKKVSDVKLIILNTIPYKDEQSHNLVLQNTATDLAYVIYTSGTTGKPKGAVVSHQLLVNRLVWQKEAYDFNESDTVLQKTPYVFDVSVWELLLPLISGSKLLFAKVNGHKEPAYLHTIIKRQKVTKLHFVPSMLNGFIAYLKNNNDNKLPFVKSIFCSGEALPIQLANDFKNLFPSIKLNNLYGPTEVAIDVSSYDDIQPNAAVIPIGKPIQNIKFYVLNANIQAVPIGVVGELFIGAEDLSRGYLNRPKLSAEKFITNPFATEDDLAKGYNKLYKTGDLVRWLPDGNIEYIGRNDFQVKIRGFRIELGEIENTLVAIDGITQACVLAKERNKSKYLVAYFTSELPITAEAIIKTLSAQLPEYMVPSAFVSLESFPLTINGKLDRKALPDPEFTNEASYVAPTSDLEIKLCGIWQAVLNLEKIGISDDFFRIGGDSILSIQLSSRLRKHGLNCSVSAIFDHRTIQQLAQFIASDVDAVQVLAEQGHLEGAFDLLPIQKCFFSKVENKEIIEYNHWNHSFLVKVPELEVEKLQKIIEALAAQHDILRANFSATRQEYSSTTSVPQLQTLNVTNLSKEVINERLTNWQSHFDIHKGPLWSVAYLEGYADKTARLYFALHHLIVDAVSWRILIEDFQSLYNNETLGDKSSSYRQWVDEISKYEEIHPKEKAYWDPVLKTMPTYDVLEKQAAFSNIEISQKLTGDLLQQANKAYHTEVNDLLLTALGLTLQSWNKKTRNVITLEGHGREQLNETIDHSKTVGWFTTMYPVELSVEDNLDLSIKGIKENLRAIPNKGIGFGAIYPNELINLPAISFNYLGQFDSQDDYWQVVDENSGVTTHDTNIDTTIININGMVTHGQLNFNIATKLGKEETDTFAKNFQRHLEAVILHCNTQLEGRQTKHTPSDFETVTMSQSLLDKIQQERQVESIYLANSLQQGFIYHALSQAEDDAYRVQLLFDYNQALNIDNYMQSWELAIEKYPILRTGFNWEEELIQIVYSTAKLNCKTIDISDLSETERKEHLINLQQEDRSIAFDLTQPCLLRLYIIKQASNHYTILKSAHHSISDGWSGPLLLNNIHNNYIELQQNRAVKVVVDTAYLEAQYFFAKHSDTVEAYWQTKKATIEQTNDLNPLLSYKQALDTVKTLEQPCDTSIEITGEQYLELKNLTKREGLPLNTLIQFAWHKLIQIYTQDTQTIVGTTVSGRAIPVSGIEASVGLFINTLPLIIDWDNNHTVLEQIQYIHQQITDLNSHSFANLASLQEEGKRLFHSLLVFENYPIPAKSENPGEDDLSPEYWYSVEKLDYPLGLTAHEDGRGLVINLQSDKTLLSEDKARYHLEKIKLILNELIVNLDKKHHSLSTLTPLEYNQIVLNWNHTDAAYPKDKSIHELFEEQVAQNPEKIAVVFDDQQLSYAELNAKANQLARYIQTQTAVKTDSLIGLCLDRNLEVIIGILAVLKAGGAYVPIDPEYPAERIQYILEDAKINLVLTQSHSVESLEKITTANLVAIDSECYKNKETNNLSVQNQVTDLAYVIYTSGTTGKPKGVMIDHLSVVNFAVENSYLDYQKVTAVAGLSSFVFDGSIFDLFVPILSGNKYVMFSKTDVTNLDSLADKFIDHGIDTVFFTTALLNSVVEHKMEILSTLTQVLFGGENSNDKHINRIKKDYPDLSLIHVYGPTETVVYATYCMLNELAYSDVSPIGKGLNNKKHYVLDPYLNVCPVGVVGELHIGGAGISRGYLNRPELTAEKFITNPFSTPQDLANGYTRLYKTGDLVRWLPDGHLEFIGRNDFQVKIRGHRIELGEVENALMEISGVKQGCILAKQGSGSKYLVAYFTSELTITEEVIIKTLSAQLPEYMVPSAFVALESFPLNINGKIDRKALPDPEFTDEASYIAPTSDLEIKLCDIWQAVLNLEKIGVSDDFFRIGGDSILSIQLSSRLRKHGLNCSVSAIFDHRTIQQLAQFIASDVDTVQILAEQGNLEGTFDLLPIQQWFFDKVEAKQLPEYNHWNQSFLVKVPELEVEKLQEIIEALAAQHDILRTNFSVTKQRYSSTTSVPQLHRLNVTNLSKEVINETLTNWQSHFDIQKGPLWCVAYLEGYADKTARLYFALHHLIVDAVSWRILIEDFQSLYNNETLGNKSSSYRQWVDEISKYEETHPKEKAYWDSVLKTMPTYDVLEKQAAFSNIEISQKLTGDLLQQANKAYHTEVNDLLLTALGLTLQSWNKKTRNVITLEGHGREQLNETIDHSKTVGWFTTMYPVQLSVQDNLGSSIKEIKESLRAIPNKGIGFGAIYPNELINLPAISFNYLGQFDSQDDYWQVVDENSGIQMHSSNANTSLININGMVTEGRLSFNIVTKLGKDETGAFAKNFQKHLEAVILHCNTQLEGKQTKHTPSDFETVTISESLLDKIQQERQVESIYLANSLQQGFIYHALSQTDDDAYRVQLLFDYNQALNIDHYIQSWELAIEKYPILRTGFNWEEELIQIVYSTAKLNCKTIDVSDLSQAEREERIINLQQEDRAIAFDLTQPCLLRLYIIKQASNHYTVLKSVHHSISDGWSEPVLLSTVHENYFELQQNRPVKVTVDTAYLEVQKYIAKQQHTIEAYWQAKKATMIQINDLNPLLSNNKALDAVKFLVKPYETIIEITGDQYLALKALTKSKGLPLNTLIQFAWHKLIQVYTQDTQTIVGTTVSGRAIPVSGIEESVGLFINTLPLIIDWDNDHTVLEQIQYIHQQITDLNSHSFANLASLQEEGKRLFHSLLVFENYPEPSSVLSEDRLTEVFKYAVQKMDYPMGIVAYEREGALIIKLKSDETLLNKEKAKNNLGKLKLILDKLIVNLNEKHHVLTTLTPVEYEKIIRDWNKTDTSYSNDKTISQLFEEQVLKTPDNIALDYEGKQLSYNELNEKSNQLAQFLRKQYKEKTNQELVADTLVALYLDSSIEMVIGMIAVLKAGGAYVPMSLSFPQERINYILNDTEAKLVLTQRHLISIVEHGNNTGLTDKSQIYLPKEKVLCIDLTEDVYVSETKNNLPKFSGSTDLAYVIYTSGTTGKPKGVMITHRSVSNYNQWIGGHECYANSRIIDCSSSFSFDATLNVLITPLCFGQQVVLCNESIKKDINLYLDHLHFQKVELIKITPSYLSMLLNHSQGNDKLEYLKCLILGGEKANKSELETFIKLNPKIDILHHYGPTETTVGITSFVDFSNKNLLDNVNSLPIGKVAINNRAYVLNTDLDVVPVGVIGELHIAGAALSRGYLNRPELSAEKFITNPFATEDDLVKGYNKLYKTGDLVRWLPDGNIEYIGRNDFQVKIRGFRIELGEIENTLVAIDGITQACVLAKEINKSKYLVAYFTSELTITEEAIIKTLSAQLPEYMVPGAFVSLESFPLTINGKLDRKALPDPEFTDEASYVAPTSDLEIKLCGIWQAVLNLEKIGISDDFFRIGGDSILSIQLSSRLRKHGLNCSVSAIFDHRTIQQLAQFIASEVDTVQVLAEQGHLEGAFDLLPIQKCFFSKVENKEIIEYNHWNHSFLVKVPELEVEKLQGIIEALAAQHDMLRANFSTNRQEYSSTISVPQLHRLNVTNLSKEAINETLTNWQSHFDIQKGPLWCVAYLEGYADQTARLYFALHHLIVDAVSWRILIEDFQSLYNNETLGDKSSSYRQWVDEISKYEETHPKEKAYWDSVLKTMPTYDVLENQEAFSNIEISKKLTGDLLQQANKAYHTEVNDLLLTALGLTLQSWNKKSTNVITLEGHGREQLNETIDHSKTVGWFTTMYPVELSVEDNLESSIKGIKESLRAIPNKGIGFGAIYPNELINLPAISFNYLGQFDSQDDYWQVVDENSGVTTHDANIDTTIININGMVTHGQLNFNIATKLGDQETDVFAKNFQRHLEAVILHCNGQLEGKQTKHTPSDFETVTMSQSLLDKIQKNRQVESIYLANSLQQGFIYHALSQAEDDAYRVQLLFDYKQTLNVDNYIQSWELAIEKYPILRTGFNWEEELIQIVYSTAKLNCKTIDISDLSQTERKERIINLQQEDRAIAFDLTEPCLLRLYIIKQASNHYTILKSAHHSISDGWSGPLLLNNIHNNYIELQQNRAVKVVVDTAYLEAQHFFAKHSDTVEAYWQTKKATIEQTNDLNSLLSYKQALDTVKTLEQPCDTSIEITGDQYVALKNLTKREGLPLNTLIQFAWHKLIQIYTQDTQTIVGTTISGRAIPVSGIENSVGLFINTLPLIIDWDNDHTVLEQIQYIHQQITDLNSHSFANLASLQEEGKRLFHSLLVFENYPIPAKSENPGADDLSPEYWYSVEKLDYPLGLTAHEDGTGLVINLQSDKTLLSEDKARYHLEKIKLILDELIVNLDKKHHSLSTLTPLEYNQIVLNWNHTDAAYPKDKSIHELFEEQVAQTPEKIAVVFEEMELSYTELNAKANQLARYIQTQTAVKTDTLIGLCLDRNLEVIIGILAVLKAGGAYVPIDPEYPAERIQYILEDAKINLVLTQSHSVASLEEITKVNLVAIDSECYKNKETNNLPVQNQVTDLAYVIYTSGTTGKPKGVMIDHLSVVNFAVENSYLDHQKVTAVAGLSSFVFDGSIFDLFVPILSGNKYVMFSKTDVTNLDSLADKFIAHGIDTVFFTTALLNSVVEHKMEILSTLTQVLFGGENSNDKHINRIKKDYPDLSLIHVYGPTETVVYATYCMLNELAYSNVSPIGKGLNNKKHYVLDRYLNVCPVGVVGELHIGGAGVSRGYLNRPELTAEKFITNPFATDDDLVKGYNKLYKTGDLVRWLPDGHLEFIGRNDFQVKIRGHRIELGEVENALMEISGVKQGCILAKQRSGSKYLVAYFTSDQTITAEVIIKTLSAQLPEYMVPGAFVVLESFPLNINGKIDRKVLPDPDFTYETNYVAPTSDLEIKLCGIWQAVLNLEKIGVSDDFFRIGGDSILSIQLSSRLRKHGLNCSVSAIFDHRTVQQLAQFIASEVDTVQILAEQGHLEGAFDLLPIQQWFFDKVENKQLPEYNHWNQSFLVKVPELEVEKLQKIIEALAAQHDILRTNFSVTKQQYSSTTSVPQLHRLNVTDLSKEVIKETLTNWQSHFDIQKGSLWSVAYLEGYANKTARLYFALHHLIVDAVSWRILIEDFQSLYNNEPLGDKSSSYRQWVDEISKYEEKYPKEKAYWDSVLKTMPTYDVLEKQAAFSNIEISQKLTGDLLQQANKAYHTEVNDLLLTALGLTLQSWNKKTRNVITLEGHGREQLNETIDHSKTVGWFTTMYPVELLVEDNLESSIKRIKESLRAIPNKGIGFGAIYPNELINLPAISFNYLGQFDSQDDYWQVVDENSGIQMHSSNANTSLININGMVTEGRLSFNIVTKLGKDETDAFAKNFHRHLEAVILHCNTQLEGKQTKHTPSDFETVTLSQSLLDKIQQERQVESIYLANSLQQGFIYHALSQTDDDAYRVQLLFDYNQVLNIDNYIQSWELAIEKYPILRTGFNWEEELIQIVYSTAKLNCKTIDISDLSQAEREERIINLQQEDRAIAFDLTQPCLLRLYIIKQASNHYTVLKSVHHSISDGWSEPVLLSTVHENYFELQQNRAVKITVDTAYLEVQKYIAKQQQVVEAYWQAKKATIIQTNDLNPLLSKKQDLNQIKLLTRRNDTTIEIEGILYSKLKMLIKTEGLPLNALVQFAWHKLIQIYTQDTQTIVGTTVSGRAIPVSGIEDSVGLFINTLPLIIDWDNDHTVLEQIQYIHEQTTNLNSYSFVNLASLQKEGKRLFHSLYKFQNYPELQTSSESDEDKLTTEFRDAVDETDYPIGVIAYEQGGKLVLRIKSDETILNVLDVGNHLEKLKLILNELVVSLNKKHKEIPFLEQDEFRQISLNQKRHIETIKTASYLAPTSHLEIKICSIWEDVLHIEKVGMIDDFFKIGGNSILGIKLVNRLNKVLIDEGIKIDIFDLFKQKCIQSLLASFPNKNSSSSLVKSLSFQESNENELFFIPPGGAGCEVYLDMANHLKNNYNSFGIDNFNFFNNQNISTLSILAKKYADELPSIKPTDTLNLCGWSLGGQLALEIGYILEQQGYLNINIYLLDTNVIDEKLAGQIAAQDEIKARKKLENLDEDSVNKIISISKTEKSIAMQPISGVLKHSKVILFKAILADRLETDSFVKDNNIGQFVENLEVINLNCYHENILEYMIAHDKYLNLLIRSQQSLIDPAIMPAFD</sequence>
<dbReference type="InterPro" id="IPR029058">
    <property type="entry name" value="AB_hydrolase_fold"/>
</dbReference>
<dbReference type="Pfam" id="PF00501">
    <property type="entry name" value="AMP-binding"/>
    <property type="match status" value="4"/>
</dbReference>
<evidence type="ECO:0000256" key="3">
    <source>
        <dbReference type="ARBA" id="ARBA00022553"/>
    </source>
</evidence>
<dbReference type="Gene3D" id="3.40.50.1820">
    <property type="entry name" value="alpha/beta hydrolase"/>
    <property type="match status" value="1"/>
</dbReference>
<dbReference type="SUPFAM" id="SSF53474">
    <property type="entry name" value="alpha/beta-Hydrolases"/>
    <property type="match status" value="1"/>
</dbReference>
<dbReference type="Pfam" id="PF00975">
    <property type="entry name" value="Thioesterase"/>
    <property type="match status" value="1"/>
</dbReference>
<dbReference type="Pfam" id="PF13193">
    <property type="entry name" value="AMP-binding_C"/>
    <property type="match status" value="4"/>
</dbReference>
<name>A0ABT8WVI0_9FLAO</name>
<dbReference type="SMART" id="SM00823">
    <property type="entry name" value="PKS_PP"/>
    <property type="match status" value="4"/>
</dbReference>
<evidence type="ECO:0000256" key="2">
    <source>
        <dbReference type="ARBA" id="ARBA00022450"/>
    </source>
</evidence>
<comment type="cofactor">
    <cofactor evidence="1">
        <name>pantetheine 4'-phosphate</name>
        <dbReference type="ChEBI" id="CHEBI:47942"/>
    </cofactor>
</comment>
<feature type="domain" description="Carrier" evidence="5">
    <location>
        <begin position="1030"/>
        <end position="1104"/>
    </location>
</feature>
<dbReference type="NCBIfam" id="TIGR01720">
    <property type="entry name" value="NRPS-para261"/>
    <property type="match status" value="4"/>
</dbReference>
<dbReference type="InterPro" id="IPR001031">
    <property type="entry name" value="Thioesterase"/>
</dbReference>
<dbReference type="InterPro" id="IPR006162">
    <property type="entry name" value="Ppantetheine_attach_site"/>
</dbReference>
<feature type="domain" description="Carrier" evidence="5">
    <location>
        <begin position="6495"/>
        <end position="6573"/>
    </location>
</feature>
<feature type="domain" description="Carrier" evidence="5">
    <location>
        <begin position="2516"/>
        <end position="2590"/>
    </location>
</feature>
<dbReference type="Gene3D" id="1.10.1200.10">
    <property type="entry name" value="ACP-like"/>
    <property type="match status" value="4"/>
</dbReference>
<dbReference type="PROSITE" id="PS00455">
    <property type="entry name" value="AMP_BINDING"/>
    <property type="match status" value="4"/>
</dbReference>
<accession>A0ABT8WVI0</accession>
<dbReference type="Gene3D" id="2.30.38.10">
    <property type="entry name" value="Luciferase, Domain 3"/>
    <property type="match status" value="4"/>
</dbReference>
<dbReference type="Pfam" id="PF18563">
    <property type="entry name" value="TubC_N"/>
    <property type="match status" value="1"/>
</dbReference>
<dbReference type="SUPFAM" id="SSF56801">
    <property type="entry name" value="Acetyl-CoA synthetase-like"/>
    <property type="match status" value="4"/>
</dbReference>
<dbReference type="Gene3D" id="3.30.559.10">
    <property type="entry name" value="Chloramphenicol acetyltransferase-like domain"/>
    <property type="match status" value="9"/>
</dbReference>
<dbReference type="InterPro" id="IPR023213">
    <property type="entry name" value="CAT-like_dom_sf"/>
</dbReference>
<evidence type="ECO:0000313" key="6">
    <source>
        <dbReference type="EMBL" id="MDO5976887.1"/>
    </source>
</evidence>
<dbReference type="InterPro" id="IPR025110">
    <property type="entry name" value="AMP-bd_C"/>
</dbReference>
<organism evidence="6 7">
    <name type="scientific">Flavivirga jejuensis</name>
    <dbReference type="NCBI Taxonomy" id="870487"/>
    <lineage>
        <taxon>Bacteria</taxon>
        <taxon>Pseudomonadati</taxon>
        <taxon>Bacteroidota</taxon>
        <taxon>Flavobacteriia</taxon>
        <taxon>Flavobacteriales</taxon>
        <taxon>Flavobacteriaceae</taxon>
        <taxon>Flavivirga</taxon>
    </lineage>
</organism>
<proteinExistence type="predicted"/>
<evidence type="ECO:0000313" key="7">
    <source>
        <dbReference type="Proteomes" id="UP001176806"/>
    </source>
</evidence>
<gene>
    <name evidence="6" type="ORF">Q4Q40_22020</name>
</gene>
<feature type="domain" description="Carrier" evidence="5">
    <location>
        <begin position="4028"/>
        <end position="4102"/>
    </location>
</feature>
<dbReference type="InterPro" id="IPR041464">
    <property type="entry name" value="TubC_N"/>
</dbReference>
<dbReference type="CDD" id="cd05930">
    <property type="entry name" value="A_NRPS"/>
    <property type="match status" value="3"/>
</dbReference>
<dbReference type="Gene3D" id="3.30.300.30">
    <property type="match status" value="4"/>
</dbReference>
<dbReference type="PANTHER" id="PTHR45527:SF1">
    <property type="entry name" value="FATTY ACID SYNTHASE"/>
    <property type="match status" value="1"/>
</dbReference>
<dbReference type="Proteomes" id="UP001176806">
    <property type="component" value="Unassembled WGS sequence"/>
</dbReference>
<dbReference type="EMBL" id="JAUOEL010000009">
    <property type="protein sequence ID" value="MDO5976887.1"/>
    <property type="molecule type" value="Genomic_DNA"/>
</dbReference>
<dbReference type="InterPro" id="IPR000873">
    <property type="entry name" value="AMP-dep_synth/lig_dom"/>
</dbReference>
<dbReference type="RefSeq" id="WP_303304218.1">
    <property type="nucleotide sequence ID" value="NZ_JAUOEL010000009.1"/>
</dbReference>
<dbReference type="Gene3D" id="3.30.559.30">
    <property type="entry name" value="Nonribosomal peptide synthetase, condensation domain"/>
    <property type="match status" value="9"/>
</dbReference>
<keyword evidence="7" id="KW-1185">Reference proteome</keyword>
<dbReference type="InterPro" id="IPR036736">
    <property type="entry name" value="ACP-like_sf"/>
</dbReference>
<evidence type="ECO:0000259" key="5">
    <source>
        <dbReference type="PROSITE" id="PS50075"/>
    </source>
</evidence>
<dbReference type="InterPro" id="IPR010071">
    <property type="entry name" value="AA_adenyl_dom"/>
</dbReference>
<dbReference type="NCBIfam" id="TIGR01733">
    <property type="entry name" value="AA-adenyl-dom"/>
    <property type="match status" value="4"/>
</dbReference>
<dbReference type="InterPro" id="IPR020806">
    <property type="entry name" value="PKS_PP-bd"/>
</dbReference>
<reference evidence="6" key="1">
    <citation type="submission" date="2023-07" db="EMBL/GenBank/DDBJ databases">
        <title>Two novel species in the genus Flavivirga.</title>
        <authorList>
            <person name="Kwon K."/>
        </authorList>
    </citation>
    <scope>NUCLEOTIDE SEQUENCE</scope>
    <source>
        <strain evidence="6">KACC 14158</strain>
    </source>
</reference>
<dbReference type="PROSITE" id="PS00012">
    <property type="entry name" value="PHOSPHOPANTETHEINE"/>
    <property type="match status" value="5"/>
</dbReference>
<dbReference type="Pfam" id="PF00550">
    <property type="entry name" value="PP-binding"/>
    <property type="match status" value="5"/>
</dbReference>
<dbReference type="InterPro" id="IPR044894">
    <property type="entry name" value="TubC_N_sf"/>
</dbReference>
<dbReference type="Gene3D" id="1.10.10.1830">
    <property type="entry name" value="Non-ribosomal peptide synthase, adenylation domain"/>
    <property type="match status" value="1"/>
</dbReference>
<protein>
    <submittedName>
        <fullName evidence="6">Non-ribosomal peptide synthase/polyketide synthase</fullName>
    </submittedName>
</protein>
<keyword evidence="4" id="KW-0677">Repeat</keyword>
<dbReference type="SUPFAM" id="SSF47336">
    <property type="entry name" value="ACP-like"/>
    <property type="match status" value="5"/>
</dbReference>
<dbReference type="InterPro" id="IPR010060">
    <property type="entry name" value="NRPS_synth"/>
</dbReference>
<dbReference type="CDD" id="cd19531">
    <property type="entry name" value="LCL_NRPS-like"/>
    <property type="match status" value="1"/>
</dbReference>
<dbReference type="SUPFAM" id="SSF52777">
    <property type="entry name" value="CoA-dependent acyltransferases"/>
    <property type="match status" value="18"/>
</dbReference>
<evidence type="ECO:0000256" key="1">
    <source>
        <dbReference type="ARBA" id="ARBA00001957"/>
    </source>
</evidence>
<evidence type="ECO:0000256" key="4">
    <source>
        <dbReference type="ARBA" id="ARBA00022737"/>
    </source>
</evidence>
<dbReference type="PROSITE" id="PS50075">
    <property type="entry name" value="CARRIER"/>
    <property type="match status" value="5"/>
</dbReference>
<dbReference type="Gene3D" id="3.40.50.980">
    <property type="match status" value="8"/>
</dbReference>
<keyword evidence="3" id="KW-0597">Phosphoprotein</keyword>
<feature type="domain" description="Carrier" evidence="5">
    <location>
        <begin position="5514"/>
        <end position="5588"/>
    </location>
</feature>
<dbReference type="InterPro" id="IPR020845">
    <property type="entry name" value="AMP-binding_CS"/>
</dbReference>
<dbReference type="InterPro" id="IPR009081">
    <property type="entry name" value="PP-bd_ACP"/>
</dbReference>
<dbReference type="InterPro" id="IPR045851">
    <property type="entry name" value="AMP-bd_C_sf"/>
</dbReference>